<organism evidence="2 3">
    <name type="scientific">Chroococcidiopsis cubana SAG 39.79</name>
    <dbReference type="NCBI Taxonomy" id="388085"/>
    <lineage>
        <taxon>Bacteria</taxon>
        <taxon>Bacillati</taxon>
        <taxon>Cyanobacteriota</taxon>
        <taxon>Cyanophyceae</taxon>
        <taxon>Chroococcidiopsidales</taxon>
        <taxon>Chroococcidiopsidaceae</taxon>
        <taxon>Chroococcidiopsis</taxon>
    </lineage>
</organism>
<reference evidence="2 3" key="1">
    <citation type="journal article" date="2019" name="Genome Biol. Evol.">
        <title>Day and night: Metabolic profiles and evolutionary relationships of six axenic non-marine cyanobacteria.</title>
        <authorList>
            <person name="Will S.E."/>
            <person name="Henke P."/>
            <person name="Boedeker C."/>
            <person name="Huang S."/>
            <person name="Brinkmann H."/>
            <person name="Rohde M."/>
            <person name="Jarek M."/>
            <person name="Friedl T."/>
            <person name="Seufert S."/>
            <person name="Schumacher M."/>
            <person name="Overmann J."/>
            <person name="Neumann-Schaal M."/>
            <person name="Petersen J."/>
        </authorList>
    </citation>
    <scope>NUCLEOTIDE SEQUENCE [LARGE SCALE GENOMIC DNA]</scope>
    <source>
        <strain evidence="2 3">SAG 39.79</strain>
    </source>
</reference>
<protein>
    <submittedName>
        <fullName evidence="2">Uncharacterized protein</fullName>
    </submittedName>
</protein>
<gene>
    <name evidence="2" type="ORF">DSM107010_05180</name>
</gene>
<comment type="caution">
    <text evidence="2">The sequence shown here is derived from an EMBL/GenBank/DDBJ whole genome shotgun (WGS) entry which is preliminary data.</text>
</comment>
<dbReference type="Proteomes" id="UP000282574">
    <property type="component" value="Unassembled WGS sequence"/>
</dbReference>
<evidence type="ECO:0000256" key="1">
    <source>
        <dbReference type="SAM" id="Coils"/>
    </source>
</evidence>
<accession>A0AB37URF8</accession>
<evidence type="ECO:0000313" key="2">
    <source>
        <dbReference type="EMBL" id="RUT14035.1"/>
    </source>
</evidence>
<dbReference type="RefSeq" id="WP_106167996.1">
    <property type="nucleotide sequence ID" value="NZ_JAVKZF010000005.1"/>
</dbReference>
<dbReference type="AlphaFoldDB" id="A0AB37URF8"/>
<keyword evidence="1" id="KW-0175">Coiled coil</keyword>
<feature type="coiled-coil region" evidence="1">
    <location>
        <begin position="156"/>
        <end position="199"/>
    </location>
</feature>
<sequence length="392" mass="46555">MIPAKLQTRIQSLKQQRDRAMEEKALRQQQELAILSQKVLTEFSEKFTADFDAEIQSELGIELKTERVTTIFQINNVVAYAEFLLTDELEEIHAIAIHQVNSWWRIRYSYLVWSECHKRRESQEFLHIDSAYCSRVKAKSASEVLLLFLHGWQQLVKENTQKRQEESRRLEELAKKRQQEEEEHEVLRLKNEREQAELQQQWEEQAIAIKMEDARIRQQIAAELREAKSQEWQWQEGAIATLYKWTWCKGAYVCEDGETQFDYEYLWSDRDSLDEDGYVTGFKSVKQDGYSYRACACCQVKLILDVHKPVIERVQYSCWEDLPSIFRTPIFYEFPGIELYGDYDWQILELIAQEEMEMWYRQNSACSEIIAVGEEPLAWVKSLLENSKNLQV</sequence>
<name>A0AB37URF8_9CYAN</name>
<keyword evidence="3" id="KW-1185">Reference proteome</keyword>
<evidence type="ECO:0000313" key="3">
    <source>
        <dbReference type="Proteomes" id="UP000282574"/>
    </source>
</evidence>
<proteinExistence type="predicted"/>
<dbReference type="EMBL" id="RSCK01000003">
    <property type="protein sequence ID" value="RUT14035.1"/>
    <property type="molecule type" value="Genomic_DNA"/>
</dbReference>